<dbReference type="InterPro" id="IPR042098">
    <property type="entry name" value="TauD-like_sf"/>
</dbReference>
<organism evidence="5 6">
    <name type="scientific">Variovorax defluvii</name>
    <dbReference type="NCBI Taxonomy" id="913761"/>
    <lineage>
        <taxon>Bacteria</taxon>
        <taxon>Pseudomonadati</taxon>
        <taxon>Pseudomonadota</taxon>
        <taxon>Betaproteobacteria</taxon>
        <taxon>Burkholderiales</taxon>
        <taxon>Comamonadaceae</taxon>
        <taxon>Variovorax</taxon>
    </lineage>
</organism>
<dbReference type="SUPFAM" id="SSF51197">
    <property type="entry name" value="Clavaminate synthase-like"/>
    <property type="match status" value="1"/>
</dbReference>
<evidence type="ECO:0000256" key="1">
    <source>
        <dbReference type="ARBA" id="ARBA00001954"/>
    </source>
</evidence>
<dbReference type="Pfam" id="PF02668">
    <property type="entry name" value="TauD"/>
    <property type="match status" value="1"/>
</dbReference>
<keyword evidence="2" id="KW-0560">Oxidoreductase</keyword>
<protein>
    <submittedName>
        <fullName evidence="5">TauD/TfdA family dioxygenase</fullName>
    </submittedName>
</protein>
<evidence type="ECO:0000313" key="5">
    <source>
        <dbReference type="EMBL" id="GAA4333136.1"/>
    </source>
</evidence>
<dbReference type="InterPro" id="IPR003819">
    <property type="entry name" value="TauD/TfdA-like"/>
</dbReference>
<accession>A0ABP8H1N9</accession>
<evidence type="ECO:0000256" key="3">
    <source>
        <dbReference type="ARBA" id="ARBA00023194"/>
    </source>
</evidence>
<keyword evidence="6" id="KW-1185">Reference proteome</keyword>
<dbReference type="RefSeq" id="WP_345536054.1">
    <property type="nucleotide sequence ID" value="NZ_BAABGJ010000008.1"/>
</dbReference>
<comment type="cofactor">
    <cofactor evidence="1">
        <name>Fe(2+)</name>
        <dbReference type="ChEBI" id="CHEBI:29033"/>
    </cofactor>
</comment>
<dbReference type="Gene3D" id="3.60.130.10">
    <property type="entry name" value="Clavaminate synthase-like"/>
    <property type="match status" value="1"/>
</dbReference>
<evidence type="ECO:0000313" key="6">
    <source>
        <dbReference type="Proteomes" id="UP001500975"/>
    </source>
</evidence>
<name>A0ABP8H1N9_9BURK</name>
<keyword evidence="3" id="KW-0045">Antibiotic biosynthesis</keyword>
<dbReference type="GO" id="GO:0051213">
    <property type="term" value="F:dioxygenase activity"/>
    <property type="evidence" value="ECO:0007669"/>
    <property type="project" value="UniProtKB-KW"/>
</dbReference>
<dbReference type="EMBL" id="BAABGJ010000008">
    <property type="protein sequence ID" value="GAA4333136.1"/>
    <property type="molecule type" value="Genomic_DNA"/>
</dbReference>
<dbReference type="PANTHER" id="PTHR10696:SF56">
    <property type="entry name" value="TAUD_TFDA-LIKE DOMAIN-CONTAINING PROTEIN"/>
    <property type="match status" value="1"/>
</dbReference>
<dbReference type="PANTHER" id="PTHR10696">
    <property type="entry name" value="GAMMA-BUTYROBETAINE HYDROXYLASE-RELATED"/>
    <property type="match status" value="1"/>
</dbReference>
<gene>
    <name evidence="5" type="ORF">GCM10023165_08060</name>
</gene>
<proteinExistence type="predicted"/>
<keyword evidence="5" id="KW-0223">Dioxygenase</keyword>
<comment type="caution">
    <text evidence="5">The sequence shown here is derived from an EMBL/GenBank/DDBJ whole genome shotgun (WGS) entry which is preliminary data.</text>
</comment>
<evidence type="ECO:0000256" key="2">
    <source>
        <dbReference type="ARBA" id="ARBA00023002"/>
    </source>
</evidence>
<reference evidence="6" key="1">
    <citation type="journal article" date="2019" name="Int. J. Syst. Evol. Microbiol.">
        <title>The Global Catalogue of Microorganisms (GCM) 10K type strain sequencing project: providing services to taxonomists for standard genome sequencing and annotation.</title>
        <authorList>
            <consortium name="The Broad Institute Genomics Platform"/>
            <consortium name="The Broad Institute Genome Sequencing Center for Infectious Disease"/>
            <person name="Wu L."/>
            <person name="Ma J."/>
        </authorList>
    </citation>
    <scope>NUCLEOTIDE SEQUENCE [LARGE SCALE GENOMIC DNA]</scope>
    <source>
        <strain evidence="6">JCM 17804</strain>
    </source>
</reference>
<sequence length="372" mass="41397">MTTPDQGWRAAEAAADTTWIHRLSPEAVAGFDAALQHARRLGKPLVEMTQDDFPLPPVSVEALQAALACTQGPWGMCQLKGFPVERWSEDEARTAYWGLGLYLGVARTQNKASDILNDVRDAGGSYKVTNGRGYNTNAQLDFHCDSCDVVALLCRRTAKEGGASKIVSSKALVAEFARRRPDLVETLRGVFYYSYQGAQDPAQPPYYTIPLLGSADAPFAFRINRKNVNAAQRDFPEVPRLSAAQTQALDLIDELLEDPALLFSMWFEKGDLQLLNNYTVVHSRTSFVDHEEVDQKRHLLRLWLAVPSSQQLPADWAPYYGDDRAGSVRGGLRGSHRTQAFEDFEIRQAQRMNMPRKPFVAPGRREPAAEAA</sequence>
<dbReference type="InterPro" id="IPR050411">
    <property type="entry name" value="AlphaKG_dependent_hydroxylases"/>
</dbReference>
<dbReference type="Proteomes" id="UP001500975">
    <property type="component" value="Unassembled WGS sequence"/>
</dbReference>
<feature type="domain" description="TauD/TfdA-like" evidence="4">
    <location>
        <begin position="73"/>
        <end position="303"/>
    </location>
</feature>
<evidence type="ECO:0000259" key="4">
    <source>
        <dbReference type="Pfam" id="PF02668"/>
    </source>
</evidence>